<comment type="caution">
    <text evidence="1">The sequence shown here is derived from an EMBL/GenBank/DDBJ whole genome shotgun (WGS) entry which is preliminary data.</text>
</comment>
<reference evidence="1" key="1">
    <citation type="submission" date="2023-02" db="EMBL/GenBank/DDBJ databases">
        <title>Actinokineospora globicatena NBRC 15670.</title>
        <authorList>
            <person name="Ichikawa N."/>
            <person name="Sato H."/>
            <person name="Tonouchi N."/>
        </authorList>
    </citation>
    <scope>NUCLEOTIDE SEQUENCE</scope>
    <source>
        <strain evidence="1">NBRC 15670</strain>
    </source>
</reference>
<dbReference type="RefSeq" id="WP_285610568.1">
    <property type="nucleotide sequence ID" value="NZ_BSSD01000003.1"/>
</dbReference>
<gene>
    <name evidence="1" type="ORF">Aglo03_26080</name>
</gene>
<name>A0A9W6QNI2_9PSEU</name>
<evidence type="ECO:0000313" key="2">
    <source>
        <dbReference type="Proteomes" id="UP001165042"/>
    </source>
</evidence>
<organism evidence="1 2">
    <name type="scientific">Actinokineospora globicatena</name>
    <dbReference type="NCBI Taxonomy" id="103729"/>
    <lineage>
        <taxon>Bacteria</taxon>
        <taxon>Bacillati</taxon>
        <taxon>Actinomycetota</taxon>
        <taxon>Actinomycetes</taxon>
        <taxon>Pseudonocardiales</taxon>
        <taxon>Pseudonocardiaceae</taxon>
        <taxon>Actinokineospora</taxon>
    </lineage>
</organism>
<dbReference type="EMBL" id="BSSD01000003">
    <property type="protein sequence ID" value="GLW91792.1"/>
    <property type="molecule type" value="Genomic_DNA"/>
</dbReference>
<keyword evidence="2" id="KW-1185">Reference proteome</keyword>
<sequence>MSGFQPPLDDAVRDAIIADIRETAGTTDGSVRRIAARHHVGMGTVRRTATAAGLADAWRDGAHLTEAANAQKAAHLAERRNQLQADLLDDAEELRERLLGHVTQLHVVKDEGPMAGERIEHTTLPAGPRDWASTMQAIAAAARVSIDLARLEAENSGTGAASGLLDQFEQSLRTARHKRDQAEQASE</sequence>
<accession>A0A9W6QNI2</accession>
<evidence type="ECO:0000313" key="1">
    <source>
        <dbReference type="EMBL" id="GLW91792.1"/>
    </source>
</evidence>
<protein>
    <submittedName>
        <fullName evidence="1">Uncharacterized protein</fullName>
    </submittedName>
</protein>
<dbReference type="Proteomes" id="UP001165042">
    <property type="component" value="Unassembled WGS sequence"/>
</dbReference>
<proteinExistence type="predicted"/>
<dbReference type="AlphaFoldDB" id="A0A9W6QNI2"/>